<protein>
    <recommendedName>
        <fullName evidence="4">Integral membrane protein</fullName>
    </recommendedName>
</protein>
<feature type="transmembrane region" description="Helical" evidence="1">
    <location>
        <begin position="289"/>
        <end position="316"/>
    </location>
</feature>
<feature type="transmembrane region" description="Helical" evidence="1">
    <location>
        <begin position="738"/>
        <end position="755"/>
    </location>
</feature>
<feature type="transmembrane region" description="Helical" evidence="1">
    <location>
        <begin position="462"/>
        <end position="483"/>
    </location>
</feature>
<keyword evidence="3" id="KW-1185">Reference proteome</keyword>
<dbReference type="RefSeq" id="WP_345034970.1">
    <property type="nucleotide sequence ID" value="NZ_BAAAYL010000001.1"/>
</dbReference>
<evidence type="ECO:0000313" key="2">
    <source>
        <dbReference type="EMBL" id="GAA3369261.1"/>
    </source>
</evidence>
<keyword evidence="1" id="KW-1133">Transmembrane helix</keyword>
<feature type="transmembrane region" description="Helical" evidence="1">
    <location>
        <begin position="259"/>
        <end position="277"/>
    </location>
</feature>
<feature type="transmembrane region" description="Helical" evidence="1">
    <location>
        <begin position="398"/>
        <end position="426"/>
    </location>
</feature>
<name>A0ABP6S6M4_9ACTN</name>
<accession>A0ABP6S6M4</accession>
<feature type="transmembrane region" description="Helical" evidence="1">
    <location>
        <begin position="322"/>
        <end position="340"/>
    </location>
</feature>
<feature type="transmembrane region" description="Helical" evidence="1">
    <location>
        <begin position="202"/>
        <end position="221"/>
    </location>
</feature>
<feature type="transmembrane region" description="Helical" evidence="1">
    <location>
        <begin position="560"/>
        <end position="580"/>
    </location>
</feature>
<reference evidence="3" key="1">
    <citation type="journal article" date="2019" name="Int. J. Syst. Evol. Microbiol.">
        <title>The Global Catalogue of Microorganisms (GCM) 10K type strain sequencing project: providing services to taxonomists for standard genome sequencing and annotation.</title>
        <authorList>
            <consortium name="The Broad Institute Genomics Platform"/>
            <consortium name="The Broad Institute Genome Sequencing Center for Infectious Disease"/>
            <person name="Wu L."/>
            <person name="Ma J."/>
        </authorList>
    </citation>
    <scope>NUCLEOTIDE SEQUENCE [LARGE SCALE GENOMIC DNA]</scope>
    <source>
        <strain evidence="3">JCM 9651</strain>
    </source>
</reference>
<feature type="transmembrane region" description="Helical" evidence="1">
    <location>
        <begin position="65"/>
        <end position="86"/>
    </location>
</feature>
<evidence type="ECO:0000313" key="3">
    <source>
        <dbReference type="Proteomes" id="UP001499990"/>
    </source>
</evidence>
<dbReference type="InterPro" id="IPR058062">
    <property type="entry name" value="SCO7613_C"/>
</dbReference>
<keyword evidence="1" id="KW-0812">Transmembrane</keyword>
<comment type="caution">
    <text evidence="2">The sequence shown here is derived from an EMBL/GenBank/DDBJ whole genome shotgun (WGS) entry which is preliminary data.</text>
</comment>
<organism evidence="2 3">
    <name type="scientific">Streptomyces sannanensis</name>
    <dbReference type="NCBI Taxonomy" id="285536"/>
    <lineage>
        <taxon>Bacteria</taxon>
        <taxon>Bacillati</taxon>
        <taxon>Actinomycetota</taxon>
        <taxon>Actinomycetes</taxon>
        <taxon>Kitasatosporales</taxon>
        <taxon>Streptomycetaceae</taxon>
        <taxon>Streptomyces</taxon>
    </lineage>
</organism>
<evidence type="ECO:0000256" key="1">
    <source>
        <dbReference type="SAM" id="Phobius"/>
    </source>
</evidence>
<gene>
    <name evidence="2" type="ORF">GCM10020367_11180</name>
</gene>
<feature type="transmembrane region" description="Helical" evidence="1">
    <location>
        <begin position="176"/>
        <end position="196"/>
    </location>
</feature>
<feature type="transmembrane region" description="Helical" evidence="1">
    <location>
        <begin position="685"/>
        <end position="703"/>
    </location>
</feature>
<feature type="transmembrane region" description="Helical" evidence="1">
    <location>
        <begin position="149"/>
        <end position="169"/>
    </location>
</feature>
<dbReference type="EMBL" id="BAAAYL010000001">
    <property type="protein sequence ID" value="GAA3369261.1"/>
    <property type="molecule type" value="Genomic_DNA"/>
</dbReference>
<feature type="transmembrane region" description="Helical" evidence="1">
    <location>
        <begin position="124"/>
        <end position="143"/>
    </location>
</feature>
<feature type="transmembrane region" description="Helical" evidence="1">
    <location>
        <begin position="786"/>
        <end position="807"/>
    </location>
</feature>
<feature type="transmembrane region" description="Helical" evidence="1">
    <location>
        <begin position="813"/>
        <end position="833"/>
    </location>
</feature>
<feature type="transmembrane region" description="Helical" evidence="1">
    <location>
        <begin position="661"/>
        <end position="678"/>
    </location>
</feature>
<feature type="transmembrane region" description="Helical" evidence="1">
    <location>
        <begin position="530"/>
        <end position="554"/>
    </location>
</feature>
<feature type="transmembrane region" description="Helical" evidence="1">
    <location>
        <begin position="587"/>
        <end position="607"/>
    </location>
</feature>
<proteinExistence type="predicted"/>
<feature type="transmembrane region" description="Helical" evidence="1">
    <location>
        <begin position="638"/>
        <end position="655"/>
    </location>
</feature>
<feature type="transmembrane region" description="Helical" evidence="1">
    <location>
        <begin position="709"/>
        <end position="726"/>
    </location>
</feature>
<feature type="transmembrane region" description="Helical" evidence="1">
    <location>
        <begin position="761"/>
        <end position="779"/>
    </location>
</feature>
<feature type="transmembrane region" description="Helical" evidence="1">
    <location>
        <begin position="233"/>
        <end position="253"/>
    </location>
</feature>
<feature type="transmembrane region" description="Helical" evidence="1">
    <location>
        <begin position="92"/>
        <end position="112"/>
    </location>
</feature>
<feature type="transmembrane region" description="Helical" evidence="1">
    <location>
        <begin position="352"/>
        <end position="378"/>
    </location>
</feature>
<sequence>MEKVPPPAEELALIDRELTQLDARRALLLTRRAWLLTVLQPPAPVAPAAAFAPPRETSPPSVQNVLLTLGGVLLTIAAVAFTLVSWGRLGIGGRSAVLGVVTVAALAAPVRLLRRGLRSTAESVAGLGLVLMVLDAYALHRVALSGVDGTGYAAVASAVLASLWTAYGLALGRLRLPLPVAVVTAQLPLQLWAVAADAGASVAVWALLATAVADAAVALWARGLPVVRVLSAVGAGTVGGWSLLVAGGLSVTADGPAGAVGPAGVLLVAAGVALFAAMRVPPARAEPRAWGRVSAAAVTCAAVAGLSVVVAVGGVARPVVPAGWAVPVYAACAVVLLAVVRAAGLPRRLMIGLVGAAGAVQGVAVLWALPAVALVLVGPVRWVGEVWSGAPSGGAQEALWGALPWSGSAATPVVLLLAAGVLWAAYRWADASWRPATAGGAVILVWAAGMMLPTALDPGYGVTVAVRVVLTAVLVAVAVRFGAAGPSAAARTGAGDGVLPGAEPGGAGAPAANQEAGAAGVAGAPGRTDAVAAAVGAVAFMGALVGAVSVSLLALAVEAATYGVLGALTAVFVVAAAFGAGPVRRAAASAGVAWAAGLVCAVAAGYGLPTHQVALAVLVVPAVVVVAAARLGRHPAGLPMEITGAVVGLPAVGLASGHAPTLSLVLSLCGVFAAGTAVRADRRPVGYAAVVLFVLAMWVRLAASGVAAPEAYTLPVTVPALAVGVLRCRRDPEASSWTAYGPGLAATLVPSLIAAWGDEHWLRPLLLGLAALVVTLAGARLRLQALLVLGGVVLALDALHELAPYVVQVVGALPRWLPPALAGLLLLGVGATYEQRLRDARRLRDTLGRMR</sequence>
<keyword evidence="1" id="KW-0472">Membrane</keyword>
<evidence type="ECO:0008006" key="4">
    <source>
        <dbReference type="Google" id="ProtNLM"/>
    </source>
</evidence>
<dbReference type="NCBIfam" id="NF047321">
    <property type="entry name" value="SCO7613_CTERM"/>
    <property type="match status" value="1"/>
</dbReference>
<feature type="transmembrane region" description="Helical" evidence="1">
    <location>
        <begin position="438"/>
        <end position="456"/>
    </location>
</feature>
<dbReference type="Proteomes" id="UP001499990">
    <property type="component" value="Unassembled WGS sequence"/>
</dbReference>
<feature type="transmembrane region" description="Helical" evidence="1">
    <location>
        <begin position="613"/>
        <end position="631"/>
    </location>
</feature>